<reference evidence="2" key="1">
    <citation type="submission" date="2021-10" db="EMBL/GenBank/DDBJ databases">
        <authorList>
            <person name="Piombo E."/>
        </authorList>
    </citation>
    <scope>NUCLEOTIDE SEQUENCE</scope>
</reference>
<keyword evidence="1" id="KW-0732">Signal</keyword>
<evidence type="ECO:0000313" key="2">
    <source>
        <dbReference type="EMBL" id="CAG9987392.1"/>
    </source>
</evidence>
<protein>
    <submittedName>
        <fullName evidence="2">Uncharacterized protein</fullName>
    </submittedName>
</protein>
<feature type="signal peptide" evidence="1">
    <location>
        <begin position="1"/>
        <end position="17"/>
    </location>
</feature>
<evidence type="ECO:0000313" key="3">
    <source>
        <dbReference type="Proteomes" id="UP000754883"/>
    </source>
</evidence>
<sequence length="80" mass="8779">MHFTKAILLFLVGTAFAAPHVINGDESNNIMKRELFSRETGTCREVNKAKNECKIFSASALKWVTCGGECPQSGNPCQCK</sequence>
<gene>
    <name evidence="2" type="ORF">CBYS24578_00018650</name>
</gene>
<dbReference type="AlphaFoldDB" id="A0A9N9UC19"/>
<dbReference type="EMBL" id="CABFNO020001432">
    <property type="protein sequence ID" value="CAG9987392.1"/>
    <property type="molecule type" value="Genomic_DNA"/>
</dbReference>
<keyword evidence="3" id="KW-1185">Reference proteome</keyword>
<proteinExistence type="predicted"/>
<name>A0A9N9UC19_9HYPO</name>
<accession>A0A9N9UC19</accession>
<evidence type="ECO:0000256" key="1">
    <source>
        <dbReference type="SAM" id="SignalP"/>
    </source>
</evidence>
<feature type="chain" id="PRO_5040515965" evidence="1">
    <location>
        <begin position="18"/>
        <end position="80"/>
    </location>
</feature>
<organism evidence="2 3">
    <name type="scientific">Clonostachys byssicola</name>
    <dbReference type="NCBI Taxonomy" id="160290"/>
    <lineage>
        <taxon>Eukaryota</taxon>
        <taxon>Fungi</taxon>
        <taxon>Dikarya</taxon>
        <taxon>Ascomycota</taxon>
        <taxon>Pezizomycotina</taxon>
        <taxon>Sordariomycetes</taxon>
        <taxon>Hypocreomycetidae</taxon>
        <taxon>Hypocreales</taxon>
        <taxon>Bionectriaceae</taxon>
        <taxon>Clonostachys</taxon>
    </lineage>
</organism>
<comment type="caution">
    <text evidence="2">The sequence shown here is derived from an EMBL/GenBank/DDBJ whole genome shotgun (WGS) entry which is preliminary data.</text>
</comment>
<dbReference type="Proteomes" id="UP000754883">
    <property type="component" value="Unassembled WGS sequence"/>
</dbReference>